<organism evidence="2 3">
    <name type="scientific">Fusarium mexicanum</name>
    <dbReference type="NCBI Taxonomy" id="751941"/>
    <lineage>
        <taxon>Eukaryota</taxon>
        <taxon>Fungi</taxon>
        <taxon>Dikarya</taxon>
        <taxon>Ascomycota</taxon>
        <taxon>Pezizomycotina</taxon>
        <taxon>Sordariomycetes</taxon>
        <taxon>Hypocreomycetidae</taxon>
        <taxon>Hypocreales</taxon>
        <taxon>Nectriaceae</taxon>
        <taxon>Fusarium</taxon>
        <taxon>Fusarium fujikuroi species complex</taxon>
    </lineage>
</organism>
<dbReference type="Pfam" id="PF20150">
    <property type="entry name" value="2EXR"/>
    <property type="match status" value="1"/>
</dbReference>
<dbReference type="Proteomes" id="UP000522262">
    <property type="component" value="Unassembled WGS sequence"/>
</dbReference>
<evidence type="ECO:0000259" key="1">
    <source>
        <dbReference type="Pfam" id="PF20150"/>
    </source>
</evidence>
<reference evidence="2 3" key="1">
    <citation type="submission" date="2020-05" db="EMBL/GenBank/DDBJ databases">
        <title>Identification and distribution of gene clusters putatively required for synthesis of sphingolipid metabolism inhibitors in phylogenetically diverse species of the filamentous fungus Fusarium.</title>
        <authorList>
            <person name="Kim H.-S."/>
            <person name="Busman M."/>
            <person name="Brown D.W."/>
            <person name="Divon H."/>
            <person name="Uhlig S."/>
            <person name="Proctor R.H."/>
        </authorList>
    </citation>
    <scope>NUCLEOTIDE SEQUENCE [LARGE SCALE GENOMIC DNA]</scope>
    <source>
        <strain evidence="2 3">NRRL 53147</strain>
    </source>
</reference>
<sequence>MTTEFHLFSALPTELRQEIWNLAISIRPRRSGVRVFRVFDPSQEPSIQLQDVPGFNHHCRYPLALGTPLPDKDFVSVTGESIGDISTQVHDPELWNTCQESRLMMKKAFVSLEGYNFDSMGYCLSGSAPFYVTLTDQGHSLFILRPDSVDFDLDEVFGAFSKTELALGIEYRPEWGSQLYAEEQGGEMCLAARQIADLGKDLDVGWVYLVDYNLKLKADASRKRKPHDLHTRYYARDRKLVEMHLGHENERDNWEYINPIPDGDYRKSSFYFAESIVEAFDEAAWKITDGHGGICTPGFGLLGWDEF</sequence>
<name>A0A8H5MNW6_9HYPO</name>
<dbReference type="InterPro" id="IPR045518">
    <property type="entry name" value="2EXR"/>
</dbReference>
<evidence type="ECO:0000313" key="2">
    <source>
        <dbReference type="EMBL" id="KAF5536991.1"/>
    </source>
</evidence>
<dbReference type="EMBL" id="JAAOAM010000240">
    <property type="protein sequence ID" value="KAF5536991.1"/>
    <property type="molecule type" value="Genomic_DNA"/>
</dbReference>
<evidence type="ECO:0000313" key="3">
    <source>
        <dbReference type="Proteomes" id="UP000522262"/>
    </source>
</evidence>
<gene>
    <name evidence="2" type="ORF">FMEXI_10127</name>
</gene>
<comment type="caution">
    <text evidence="2">The sequence shown here is derived from an EMBL/GenBank/DDBJ whole genome shotgun (WGS) entry which is preliminary data.</text>
</comment>
<keyword evidence="3" id="KW-1185">Reference proteome</keyword>
<dbReference type="AlphaFoldDB" id="A0A8H5MNW6"/>
<protein>
    <recommendedName>
        <fullName evidence="1">2EXR domain-containing protein</fullName>
    </recommendedName>
</protein>
<proteinExistence type="predicted"/>
<accession>A0A8H5MNW6</accession>
<feature type="domain" description="2EXR" evidence="1">
    <location>
        <begin position="5"/>
        <end position="132"/>
    </location>
</feature>